<proteinExistence type="predicted"/>
<protein>
    <submittedName>
        <fullName evidence="5">DUF148 domain-containing protein</fullName>
    </submittedName>
</protein>
<keyword evidence="1" id="KW-0175">Coiled coil</keyword>
<dbReference type="STRING" id="451379.A0A0N5AHF2"/>
<reference evidence="5" key="1">
    <citation type="submission" date="2017-02" db="UniProtKB">
        <authorList>
            <consortium name="WormBaseParasite"/>
        </authorList>
    </citation>
    <scope>IDENTIFICATION</scope>
</reference>
<evidence type="ECO:0000256" key="1">
    <source>
        <dbReference type="SAM" id="Coils"/>
    </source>
</evidence>
<feature type="chain" id="PRO_5005893098" evidence="2">
    <location>
        <begin position="21"/>
        <end position="227"/>
    </location>
</feature>
<dbReference type="Pfam" id="PF02520">
    <property type="entry name" value="ANIS5_cation-bd"/>
    <property type="match status" value="1"/>
</dbReference>
<dbReference type="Proteomes" id="UP000046393">
    <property type="component" value="Unplaced"/>
</dbReference>
<evidence type="ECO:0000313" key="4">
    <source>
        <dbReference type="Proteomes" id="UP000046393"/>
    </source>
</evidence>
<accession>A0A0N5AHF2</accession>
<sequence length="227" mass="26009">MAKIILLVTILAVVIISSDAGKRSKQEWDDYFKDESSGISYGCFVDKLSKDFNDFSDLSKKFGCFKKNFKTSNRARFPHHGHYKPHLHPFFANITGDDLKKFSQIILNRNLTKAELKTDLEKWANGLSSEAEQQFKKLEEHLEKMKQTAKNKTNEILRNVTSLFEKVTNIKDNMGITRGDERDQITAVFKKEAPLTVKIMRLIEKAAFQEARDLLNSTNSTINSAKN</sequence>
<evidence type="ECO:0000256" key="2">
    <source>
        <dbReference type="SAM" id="SignalP"/>
    </source>
</evidence>
<dbReference type="InterPro" id="IPR003677">
    <property type="entry name" value="ANIS5_cation-bd"/>
</dbReference>
<name>A0A0N5AHF2_9BILA</name>
<keyword evidence="4" id="KW-1185">Reference proteome</keyword>
<evidence type="ECO:0000259" key="3">
    <source>
        <dbReference type="Pfam" id="PF02520"/>
    </source>
</evidence>
<dbReference type="InterPro" id="IPR052823">
    <property type="entry name" value="SXP/RAL-2_related"/>
</dbReference>
<evidence type="ECO:0000313" key="5">
    <source>
        <dbReference type="WBParaSite" id="SMUV_0000380301-mRNA-1"/>
    </source>
</evidence>
<dbReference type="WBParaSite" id="SMUV_0000380301-mRNA-1">
    <property type="protein sequence ID" value="SMUV_0000380301-mRNA-1"/>
    <property type="gene ID" value="SMUV_0000380301"/>
</dbReference>
<dbReference type="PANTHER" id="PTHR21593:SF36">
    <property type="entry name" value="DUF148 DOMAIN-CONTAINING PROTEIN-RELATED"/>
    <property type="match status" value="1"/>
</dbReference>
<feature type="domain" description="SXP/RAL-2 family protein Ani s 5-like cation-binding" evidence="3">
    <location>
        <begin position="99"/>
        <end position="205"/>
    </location>
</feature>
<feature type="coiled-coil region" evidence="1">
    <location>
        <begin position="128"/>
        <end position="155"/>
    </location>
</feature>
<keyword evidence="2" id="KW-0732">Signal</keyword>
<dbReference type="AlphaFoldDB" id="A0A0N5AHF2"/>
<feature type="signal peptide" evidence="2">
    <location>
        <begin position="1"/>
        <end position="20"/>
    </location>
</feature>
<organism evidence="4 5">
    <name type="scientific">Syphacia muris</name>
    <dbReference type="NCBI Taxonomy" id="451379"/>
    <lineage>
        <taxon>Eukaryota</taxon>
        <taxon>Metazoa</taxon>
        <taxon>Ecdysozoa</taxon>
        <taxon>Nematoda</taxon>
        <taxon>Chromadorea</taxon>
        <taxon>Rhabditida</taxon>
        <taxon>Spirurina</taxon>
        <taxon>Oxyuridomorpha</taxon>
        <taxon>Oxyuroidea</taxon>
        <taxon>Oxyuridae</taxon>
        <taxon>Syphacia</taxon>
    </lineage>
</organism>
<dbReference type="PANTHER" id="PTHR21593">
    <property type="entry name" value="PRION-LIKE- Q/N-RICH -DOMAIN-BEARING PROTEIN PROTEIN"/>
    <property type="match status" value="1"/>
</dbReference>